<comment type="caution">
    <text evidence="2">The sequence shown here is derived from an EMBL/GenBank/DDBJ whole genome shotgun (WGS) entry which is preliminary data.</text>
</comment>
<evidence type="ECO:0000256" key="1">
    <source>
        <dbReference type="SAM" id="Phobius"/>
    </source>
</evidence>
<evidence type="ECO:0000313" key="2">
    <source>
        <dbReference type="EMBL" id="CAL5985774.1"/>
    </source>
</evidence>
<sequence>MILVVLSQQFSTVNNLNNISPNITIINQIAQNITLNHNQSIIVGIQVPEPVITDSGSVYYSLIAFQAFSHSLPEFCEIYFEDSYKVLSKINSTELVSFQVRILWQKFIYVNISSTCTTNLSLIAAAVYQLTDSTSFLTQQNPFQTVFAHKNQQFQNVNKIVQIEIESEQANSIYVCSTPVLKNKIGTDCKLYSENNNGVEINVKSSEYNGEYIYYTIQSAESNKNINIRFWDIHELYTNYMTVNNNKNQQQYFQIESYFENMYIEIYRIDTEFQVCFSPQFIKQSTECSLIVNQTGLYKITPQMKNIMIQSEIEGQIEFQLKIKQPDNNDDTNWIFWIILAFSVVCTIVIVIISVHCCRKCQNRVQNNIQSDQLIVTSTIQHQQ</sequence>
<evidence type="ECO:0000313" key="3">
    <source>
        <dbReference type="Proteomes" id="UP001642409"/>
    </source>
</evidence>
<feature type="transmembrane region" description="Helical" evidence="1">
    <location>
        <begin position="334"/>
        <end position="355"/>
    </location>
</feature>
<keyword evidence="1" id="KW-0812">Transmembrane</keyword>
<evidence type="ECO:0008006" key="4">
    <source>
        <dbReference type="Google" id="ProtNLM"/>
    </source>
</evidence>
<keyword evidence="1" id="KW-0472">Membrane</keyword>
<protein>
    <recommendedName>
        <fullName evidence="4">Transmembrane protein</fullName>
    </recommendedName>
</protein>
<organism evidence="2 3">
    <name type="scientific">Hexamita inflata</name>
    <dbReference type="NCBI Taxonomy" id="28002"/>
    <lineage>
        <taxon>Eukaryota</taxon>
        <taxon>Metamonada</taxon>
        <taxon>Diplomonadida</taxon>
        <taxon>Hexamitidae</taxon>
        <taxon>Hexamitinae</taxon>
        <taxon>Hexamita</taxon>
    </lineage>
</organism>
<accession>A0ABP1H4B3</accession>
<gene>
    <name evidence="2" type="ORF">HINF_LOCUS9092</name>
</gene>
<keyword evidence="1" id="KW-1133">Transmembrane helix</keyword>
<dbReference type="EMBL" id="CAXDID020000019">
    <property type="protein sequence ID" value="CAL5985774.1"/>
    <property type="molecule type" value="Genomic_DNA"/>
</dbReference>
<dbReference type="Proteomes" id="UP001642409">
    <property type="component" value="Unassembled WGS sequence"/>
</dbReference>
<keyword evidence="3" id="KW-1185">Reference proteome</keyword>
<proteinExistence type="predicted"/>
<reference evidence="2 3" key="1">
    <citation type="submission" date="2024-07" db="EMBL/GenBank/DDBJ databases">
        <authorList>
            <person name="Akdeniz Z."/>
        </authorList>
    </citation>
    <scope>NUCLEOTIDE SEQUENCE [LARGE SCALE GENOMIC DNA]</scope>
</reference>
<name>A0ABP1H4B3_9EUKA</name>